<organism evidence="11 12">
    <name type="scientific">Vanilla planifolia</name>
    <name type="common">Vanilla</name>
    <dbReference type="NCBI Taxonomy" id="51239"/>
    <lineage>
        <taxon>Eukaryota</taxon>
        <taxon>Viridiplantae</taxon>
        <taxon>Streptophyta</taxon>
        <taxon>Embryophyta</taxon>
        <taxon>Tracheophyta</taxon>
        <taxon>Spermatophyta</taxon>
        <taxon>Magnoliopsida</taxon>
        <taxon>Liliopsida</taxon>
        <taxon>Asparagales</taxon>
        <taxon>Orchidaceae</taxon>
        <taxon>Vanilloideae</taxon>
        <taxon>Vanilleae</taxon>
        <taxon>Vanilla</taxon>
    </lineage>
</organism>
<keyword evidence="12" id="KW-1185">Reference proteome</keyword>
<dbReference type="AlphaFoldDB" id="A0A835RI65"/>
<sequence length="249" mass="25638">MASTARSQLQLCFSPSALRSYLAEFISTFFFVFVAVGSSISARMLTPDVTSDASSLVATAVAQGFALSGAIYIAVDVSGGHVNPAVTFSLVLAGHLTAPVAMLYWASQLLGSTFACLLLRFTSAGQAIPTSRIATEMTGFGGTILESVMTFALVYTVYVAVVPRHPGHGNCGSLTVGLVAGACVMAAGSLTGASMNPARSFGPALVTGDFKNHAVYWIGPLMGAALAAVFHQSIAHPNRPSSPSQEPTV</sequence>
<dbReference type="InterPro" id="IPR023271">
    <property type="entry name" value="Aquaporin-like"/>
</dbReference>
<dbReference type="InterPro" id="IPR034294">
    <property type="entry name" value="Aquaporin_transptr"/>
</dbReference>
<dbReference type="Gene3D" id="1.20.1080.10">
    <property type="entry name" value="Glycerol uptake facilitator protein"/>
    <property type="match status" value="1"/>
</dbReference>
<evidence type="ECO:0000256" key="8">
    <source>
        <dbReference type="ARBA" id="ARBA00038477"/>
    </source>
</evidence>
<evidence type="ECO:0000256" key="2">
    <source>
        <dbReference type="ARBA" id="ARBA00022448"/>
    </source>
</evidence>
<accession>A0A835RI65</accession>
<feature type="transmembrane region" description="Helical" evidence="10">
    <location>
        <begin position="214"/>
        <end position="234"/>
    </location>
</feature>
<proteinExistence type="inferred from homology"/>
<dbReference type="SUPFAM" id="SSF81338">
    <property type="entry name" value="Aquaporin-like"/>
    <property type="match status" value="1"/>
</dbReference>
<keyword evidence="7 10" id="KW-0472">Membrane</keyword>
<dbReference type="OrthoDB" id="1888929at2759"/>
<comment type="subcellular location">
    <subcellularLocation>
        <location evidence="1">Vacuole membrane</location>
        <topology evidence="1">Multi-pass membrane protein</topology>
    </subcellularLocation>
</comment>
<evidence type="ECO:0000256" key="5">
    <source>
        <dbReference type="ARBA" id="ARBA00022737"/>
    </source>
</evidence>
<keyword evidence="2 9" id="KW-0813">Transport</keyword>
<evidence type="ECO:0000256" key="3">
    <source>
        <dbReference type="ARBA" id="ARBA00022554"/>
    </source>
</evidence>
<keyword evidence="6 10" id="KW-1133">Transmembrane helix</keyword>
<keyword evidence="4 9" id="KW-0812">Transmembrane</keyword>
<dbReference type="PRINTS" id="PR00783">
    <property type="entry name" value="MINTRINSICP"/>
</dbReference>
<name>A0A835RI65_VANPL</name>
<dbReference type="FunFam" id="1.20.1080.10:FF:000017">
    <property type="entry name" value="Probable aquaporin TIP5-1"/>
    <property type="match status" value="1"/>
</dbReference>
<evidence type="ECO:0008006" key="13">
    <source>
        <dbReference type="Google" id="ProtNLM"/>
    </source>
</evidence>
<evidence type="ECO:0000256" key="1">
    <source>
        <dbReference type="ARBA" id="ARBA00004128"/>
    </source>
</evidence>
<dbReference type="EMBL" id="JADCNL010000003">
    <property type="protein sequence ID" value="KAG0488625.1"/>
    <property type="molecule type" value="Genomic_DNA"/>
</dbReference>
<dbReference type="PANTHER" id="PTHR45665:SF27">
    <property type="entry name" value="AQUAPORIN TIP5-1-RELATED"/>
    <property type="match status" value="1"/>
</dbReference>
<evidence type="ECO:0000256" key="10">
    <source>
        <dbReference type="SAM" id="Phobius"/>
    </source>
</evidence>
<dbReference type="PROSITE" id="PS00221">
    <property type="entry name" value="MIP"/>
    <property type="match status" value="1"/>
</dbReference>
<keyword evidence="3" id="KW-0926">Vacuole</keyword>
<keyword evidence="5" id="KW-0677">Repeat</keyword>
<gene>
    <name evidence="11" type="ORF">HPP92_007436</name>
</gene>
<evidence type="ECO:0000313" key="12">
    <source>
        <dbReference type="Proteomes" id="UP000636800"/>
    </source>
</evidence>
<feature type="transmembrane region" description="Helical" evidence="10">
    <location>
        <begin position="173"/>
        <end position="193"/>
    </location>
</feature>
<protein>
    <recommendedName>
        <fullName evidence="13">Aquaporin TIP5-1</fullName>
    </recommendedName>
</protein>
<comment type="caution">
    <text evidence="11">The sequence shown here is derived from an EMBL/GenBank/DDBJ whole genome shotgun (WGS) entry which is preliminary data.</text>
</comment>
<evidence type="ECO:0000256" key="4">
    <source>
        <dbReference type="ARBA" id="ARBA00022692"/>
    </source>
</evidence>
<evidence type="ECO:0000256" key="6">
    <source>
        <dbReference type="ARBA" id="ARBA00022989"/>
    </source>
</evidence>
<dbReference type="PANTHER" id="PTHR45665">
    <property type="entry name" value="AQUAPORIN-8"/>
    <property type="match status" value="1"/>
</dbReference>
<reference evidence="11 12" key="1">
    <citation type="journal article" date="2020" name="Nat. Food">
        <title>A phased Vanilla planifolia genome enables genetic improvement of flavour and production.</title>
        <authorList>
            <person name="Hasing T."/>
            <person name="Tang H."/>
            <person name="Brym M."/>
            <person name="Khazi F."/>
            <person name="Huang T."/>
            <person name="Chambers A.H."/>
        </authorList>
    </citation>
    <scope>NUCLEOTIDE SEQUENCE [LARGE SCALE GENOMIC DNA]</scope>
    <source>
        <tissue evidence="11">Leaf</tissue>
    </source>
</reference>
<dbReference type="Pfam" id="PF00230">
    <property type="entry name" value="MIP"/>
    <property type="match status" value="1"/>
</dbReference>
<dbReference type="GO" id="GO:0015250">
    <property type="term" value="F:water channel activity"/>
    <property type="evidence" value="ECO:0007669"/>
    <property type="project" value="TreeGrafter"/>
</dbReference>
<dbReference type="InterPro" id="IPR000425">
    <property type="entry name" value="MIP"/>
</dbReference>
<comment type="similarity">
    <text evidence="8">Belongs to the MIP/aquaporin (TC 1.A.8) family. TIP (TC 1.A.8.10) subfamily.</text>
</comment>
<evidence type="ECO:0000256" key="7">
    <source>
        <dbReference type="ARBA" id="ARBA00023136"/>
    </source>
</evidence>
<dbReference type="GO" id="GO:0005774">
    <property type="term" value="C:vacuolar membrane"/>
    <property type="evidence" value="ECO:0007669"/>
    <property type="project" value="UniProtKB-SubCell"/>
</dbReference>
<evidence type="ECO:0000256" key="9">
    <source>
        <dbReference type="RuleBase" id="RU000477"/>
    </source>
</evidence>
<evidence type="ECO:0000313" key="11">
    <source>
        <dbReference type="EMBL" id="KAG0488625.1"/>
    </source>
</evidence>
<feature type="transmembrane region" description="Helical" evidence="10">
    <location>
        <begin position="21"/>
        <end position="41"/>
    </location>
</feature>
<dbReference type="Proteomes" id="UP000636800">
    <property type="component" value="Chromosome 3"/>
</dbReference>
<feature type="transmembrane region" description="Helical" evidence="10">
    <location>
        <begin position="140"/>
        <end position="161"/>
    </location>
</feature>
<feature type="transmembrane region" description="Helical" evidence="10">
    <location>
        <begin position="53"/>
        <end position="75"/>
    </location>
</feature>
<dbReference type="InterPro" id="IPR022357">
    <property type="entry name" value="MIP_CS"/>
</dbReference>